<dbReference type="OrthoDB" id="6378258at2759"/>
<protein>
    <submittedName>
        <fullName evidence="2">Uncharacterized protein</fullName>
    </submittedName>
</protein>
<evidence type="ECO:0000313" key="2">
    <source>
        <dbReference type="EMBL" id="MPC70985.1"/>
    </source>
</evidence>
<comment type="caution">
    <text evidence="2">The sequence shown here is derived from an EMBL/GenBank/DDBJ whole genome shotgun (WGS) entry which is preliminary data.</text>
</comment>
<dbReference type="EMBL" id="VSRR010032082">
    <property type="protein sequence ID" value="MPC70985.1"/>
    <property type="molecule type" value="Genomic_DNA"/>
</dbReference>
<evidence type="ECO:0000313" key="3">
    <source>
        <dbReference type="Proteomes" id="UP000324222"/>
    </source>
</evidence>
<reference evidence="2 3" key="1">
    <citation type="submission" date="2019-05" db="EMBL/GenBank/DDBJ databases">
        <title>Another draft genome of Portunus trituberculatus and its Hox gene families provides insights of decapod evolution.</title>
        <authorList>
            <person name="Jeong J.-H."/>
            <person name="Song I."/>
            <person name="Kim S."/>
            <person name="Choi T."/>
            <person name="Kim D."/>
            <person name="Ryu S."/>
            <person name="Kim W."/>
        </authorList>
    </citation>
    <scope>NUCLEOTIDE SEQUENCE [LARGE SCALE GENOMIC DNA]</scope>
    <source>
        <tissue evidence="2">Muscle</tissue>
    </source>
</reference>
<dbReference type="Proteomes" id="UP000324222">
    <property type="component" value="Unassembled WGS sequence"/>
</dbReference>
<gene>
    <name evidence="2" type="ORF">E2C01_065253</name>
</gene>
<organism evidence="2 3">
    <name type="scientific">Portunus trituberculatus</name>
    <name type="common">Swimming crab</name>
    <name type="synonym">Neptunus trituberculatus</name>
    <dbReference type="NCBI Taxonomy" id="210409"/>
    <lineage>
        <taxon>Eukaryota</taxon>
        <taxon>Metazoa</taxon>
        <taxon>Ecdysozoa</taxon>
        <taxon>Arthropoda</taxon>
        <taxon>Crustacea</taxon>
        <taxon>Multicrustacea</taxon>
        <taxon>Malacostraca</taxon>
        <taxon>Eumalacostraca</taxon>
        <taxon>Eucarida</taxon>
        <taxon>Decapoda</taxon>
        <taxon>Pleocyemata</taxon>
        <taxon>Brachyura</taxon>
        <taxon>Eubrachyura</taxon>
        <taxon>Portunoidea</taxon>
        <taxon>Portunidae</taxon>
        <taxon>Portuninae</taxon>
        <taxon>Portunus</taxon>
    </lineage>
</organism>
<name>A0A5B7HMW9_PORTR</name>
<proteinExistence type="predicted"/>
<dbReference type="AlphaFoldDB" id="A0A5B7HMW9"/>
<accession>A0A5B7HMW9</accession>
<keyword evidence="3" id="KW-1185">Reference proteome</keyword>
<feature type="compositionally biased region" description="Low complexity" evidence="1">
    <location>
        <begin position="154"/>
        <end position="175"/>
    </location>
</feature>
<evidence type="ECO:0000256" key="1">
    <source>
        <dbReference type="SAM" id="MobiDB-lite"/>
    </source>
</evidence>
<feature type="region of interest" description="Disordered" evidence="1">
    <location>
        <begin position="154"/>
        <end position="197"/>
    </location>
</feature>
<feature type="compositionally biased region" description="Basic and acidic residues" evidence="1">
    <location>
        <begin position="179"/>
        <end position="197"/>
    </location>
</feature>
<sequence length="197" mass="22223">MVPELKDLTYEERLKEMGLPTLQDRRERGNLITMNKIVNGIEKIDKEDLVLLTKEDGRTRGHEKKIRIKQCVKNIGKYNFLYRTMEKWNAFNNGIVTAHSKAMLLVTQVQCLQLRYPLLGASCMDVIPVPLVLGLLVKLTACFCYRSVAAMSESSEASSASRSPSPPSSHAYSGPPHVPRTDIRLHNIDDSSRRHSS</sequence>